<dbReference type="InterPro" id="IPR007197">
    <property type="entry name" value="rSAM"/>
</dbReference>
<evidence type="ECO:0000256" key="1">
    <source>
        <dbReference type="ARBA" id="ARBA00001966"/>
    </source>
</evidence>
<evidence type="ECO:0000256" key="2">
    <source>
        <dbReference type="ARBA" id="ARBA00022485"/>
    </source>
</evidence>
<evidence type="ECO:0000256" key="5">
    <source>
        <dbReference type="ARBA" id="ARBA00023004"/>
    </source>
</evidence>
<keyword evidence="9" id="KW-1185">Reference proteome</keyword>
<keyword evidence="6" id="KW-0411">Iron-sulfur</keyword>
<dbReference type="SUPFAM" id="SSF102114">
    <property type="entry name" value="Radical SAM enzymes"/>
    <property type="match status" value="1"/>
</dbReference>
<dbReference type="PANTHER" id="PTHR30352">
    <property type="entry name" value="PYRUVATE FORMATE-LYASE-ACTIVATING ENZYME"/>
    <property type="match status" value="1"/>
</dbReference>
<comment type="cofactor">
    <cofactor evidence="1">
        <name>[4Fe-4S] cluster</name>
        <dbReference type="ChEBI" id="CHEBI:49883"/>
    </cofactor>
</comment>
<gene>
    <name evidence="8" type="ORF">KI659_10625</name>
</gene>
<dbReference type="GO" id="GO:0051539">
    <property type="term" value="F:4 iron, 4 sulfur cluster binding"/>
    <property type="evidence" value="ECO:0007669"/>
    <property type="project" value="UniProtKB-KW"/>
</dbReference>
<keyword evidence="2" id="KW-0004">4Fe-4S</keyword>
<evidence type="ECO:0000256" key="3">
    <source>
        <dbReference type="ARBA" id="ARBA00022691"/>
    </source>
</evidence>
<proteinExistence type="predicted"/>
<keyword evidence="4" id="KW-0479">Metal-binding</keyword>
<keyword evidence="5" id="KW-0408">Iron</keyword>
<dbReference type="GO" id="GO:0003824">
    <property type="term" value="F:catalytic activity"/>
    <property type="evidence" value="ECO:0007669"/>
    <property type="project" value="InterPro"/>
</dbReference>
<dbReference type="SFLD" id="SFLDG01094">
    <property type="entry name" value="Uncharacterised_Radical_SAM_Su"/>
    <property type="match status" value="1"/>
</dbReference>
<dbReference type="InterPro" id="IPR012840">
    <property type="entry name" value="NrdG2"/>
</dbReference>
<reference evidence="8 9" key="1">
    <citation type="submission" date="2021-05" db="EMBL/GenBank/DDBJ databases">
        <authorList>
            <person name="Zhang Z.D."/>
            <person name="Osman G."/>
        </authorList>
    </citation>
    <scope>NUCLEOTIDE SEQUENCE [LARGE SCALE GENOMIC DNA]</scope>
    <source>
        <strain evidence="8 9">KCTC 32217</strain>
    </source>
</reference>
<dbReference type="AlphaFoldDB" id="A0AAP2CIU1"/>
<comment type="caution">
    <text evidence="8">The sequence shown here is derived from an EMBL/GenBank/DDBJ whole genome shotgun (WGS) entry which is preliminary data.</text>
</comment>
<accession>A0AAP2CIU1</accession>
<organism evidence="8 9">
    <name type="scientific">Litoribacter ruber</name>
    <dbReference type="NCBI Taxonomy" id="702568"/>
    <lineage>
        <taxon>Bacteria</taxon>
        <taxon>Pseudomonadati</taxon>
        <taxon>Bacteroidota</taxon>
        <taxon>Cytophagia</taxon>
        <taxon>Cytophagales</taxon>
        <taxon>Cyclobacteriaceae</taxon>
        <taxon>Litoribacter</taxon>
    </lineage>
</organism>
<dbReference type="EMBL" id="JAHCMY010000005">
    <property type="protein sequence ID" value="MBS9524469.1"/>
    <property type="molecule type" value="Genomic_DNA"/>
</dbReference>
<name>A0AAP2CIU1_9BACT</name>
<evidence type="ECO:0000259" key="7">
    <source>
        <dbReference type="PROSITE" id="PS51918"/>
    </source>
</evidence>
<dbReference type="Gene3D" id="3.20.20.70">
    <property type="entry name" value="Aldolase class I"/>
    <property type="match status" value="1"/>
</dbReference>
<keyword evidence="3" id="KW-0949">S-adenosyl-L-methionine</keyword>
<dbReference type="InterPro" id="IPR013785">
    <property type="entry name" value="Aldolase_TIM"/>
</dbReference>
<dbReference type="Proteomes" id="UP001319104">
    <property type="component" value="Unassembled WGS sequence"/>
</dbReference>
<dbReference type="PROSITE" id="PS51257">
    <property type="entry name" value="PROKAR_LIPOPROTEIN"/>
    <property type="match status" value="1"/>
</dbReference>
<dbReference type="PROSITE" id="PS51918">
    <property type="entry name" value="RADICAL_SAM"/>
    <property type="match status" value="1"/>
</dbReference>
<dbReference type="SFLD" id="SFLDS00029">
    <property type="entry name" value="Radical_SAM"/>
    <property type="match status" value="1"/>
</dbReference>
<dbReference type="InterPro" id="IPR034457">
    <property type="entry name" value="Organic_radical-activating"/>
</dbReference>
<protein>
    <submittedName>
        <fullName evidence="8">Anaerobic ribonucleoside-triphosphate reductase activating protein</fullName>
    </submittedName>
</protein>
<sequence>MLKKDRVARPIFNITPFTLLDYPGHTACILWFAGCNMRCLYCYNPQIVTGKGKLYLEQALDFIYSRRTLLDGVVLSGGECTLHSDLIPLTKIIKTFGLKIKIDTNGALPSRINELLEEKLIDYVALDFKSLPKNFQHITGSNLFEQFETTLLLLMGSNVEFEVRTTVHSELIDREEVKRMVSYLEKIGYKGVYYIQQFRNDAETIGKMGSSSTLQDLRSLSTPNIEVVDR</sequence>
<dbReference type="PANTHER" id="PTHR30352:SF13">
    <property type="entry name" value="GLYCYL-RADICAL ENZYME ACTIVATING ENZYME YJJW-RELATED"/>
    <property type="match status" value="1"/>
</dbReference>
<dbReference type="GO" id="GO:0046872">
    <property type="term" value="F:metal ion binding"/>
    <property type="evidence" value="ECO:0007669"/>
    <property type="project" value="UniProtKB-KW"/>
</dbReference>
<dbReference type="Pfam" id="PF04055">
    <property type="entry name" value="Radical_SAM"/>
    <property type="match status" value="1"/>
</dbReference>
<dbReference type="InterPro" id="IPR058240">
    <property type="entry name" value="rSAM_sf"/>
</dbReference>
<evidence type="ECO:0000313" key="8">
    <source>
        <dbReference type="EMBL" id="MBS9524469.1"/>
    </source>
</evidence>
<evidence type="ECO:0000256" key="6">
    <source>
        <dbReference type="ARBA" id="ARBA00023014"/>
    </source>
</evidence>
<dbReference type="NCBIfam" id="TIGR02495">
    <property type="entry name" value="NrdG2"/>
    <property type="match status" value="1"/>
</dbReference>
<evidence type="ECO:0000256" key="4">
    <source>
        <dbReference type="ARBA" id="ARBA00022723"/>
    </source>
</evidence>
<feature type="domain" description="Radical SAM core" evidence="7">
    <location>
        <begin position="21"/>
        <end position="230"/>
    </location>
</feature>
<dbReference type="SFLD" id="SFLDG01067">
    <property type="entry name" value="SPASM/twitch_domain_containing"/>
    <property type="match status" value="1"/>
</dbReference>
<dbReference type="CDD" id="cd01335">
    <property type="entry name" value="Radical_SAM"/>
    <property type="match status" value="1"/>
</dbReference>
<evidence type="ECO:0000313" key="9">
    <source>
        <dbReference type="Proteomes" id="UP001319104"/>
    </source>
</evidence>